<dbReference type="InterPro" id="IPR002523">
    <property type="entry name" value="MgTranspt_CorA/ZnTranspt_ZntB"/>
</dbReference>
<evidence type="ECO:0000313" key="7">
    <source>
        <dbReference type="EMBL" id="KAK7722770.1"/>
    </source>
</evidence>
<dbReference type="InterPro" id="IPR045863">
    <property type="entry name" value="CorA_TM1_TM2"/>
</dbReference>
<evidence type="ECO:0000256" key="3">
    <source>
        <dbReference type="ARBA" id="ARBA00022989"/>
    </source>
</evidence>
<evidence type="ECO:0000256" key="6">
    <source>
        <dbReference type="SAM" id="Phobius"/>
    </source>
</evidence>
<protein>
    <submittedName>
        <fullName evidence="7">Uncharacterized protein</fullName>
    </submittedName>
</protein>
<keyword evidence="4 6" id="KW-0472">Membrane</keyword>
<dbReference type="Pfam" id="PF01544">
    <property type="entry name" value="CorA"/>
    <property type="match status" value="1"/>
</dbReference>
<feature type="compositionally biased region" description="Basic and acidic residues" evidence="5">
    <location>
        <begin position="213"/>
        <end position="233"/>
    </location>
</feature>
<dbReference type="Gene3D" id="1.20.58.340">
    <property type="entry name" value="Magnesium transport protein CorA, transmembrane region"/>
    <property type="match status" value="1"/>
</dbReference>
<dbReference type="SUPFAM" id="SSF144083">
    <property type="entry name" value="Magnesium transport protein CorA, transmembrane region"/>
    <property type="match status" value="1"/>
</dbReference>
<accession>A0ABR1P0K1</accession>
<dbReference type="EMBL" id="JAKNSF020000065">
    <property type="protein sequence ID" value="KAK7722770.1"/>
    <property type="molecule type" value="Genomic_DNA"/>
</dbReference>
<keyword evidence="8" id="KW-1185">Reference proteome</keyword>
<evidence type="ECO:0000256" key="1">
    <source>
        <dbReference type="ARBA" id="ARBA00004141"/>
    </source>
</evidence>
<evidence type="ECO:0000313" key="8">
    <source>
        <dbReference type="Proteomes" id="UP001430848"/>
    </source>
</evidence>
<keyword evidence="2 6" id="KW-0812">Transmembrane</keyword>
<comment type="subcellular location">
    <subcellularLocation>
        <location evidence="1">Membrane</location>
        <topology evidence="1">Multi-pass membrane protein</topology>
    </subcellularLocation>
</comment>
<feature type="transmembrane region" description="Helical" evidence="6">
    <location>
        <begin position="1123"/>
        <end position="1146"/>
    </location>
</feature>
<proteinExistence type="predicted"/>
<feature type="compositionally biased region" description="Low complexity" evidence="5">
    <location>
        <begin position="92"/>
        <end position="104"/>
    </location>
</feature>
<organism evidence="7 8">
    <name type="scientific">Diaporthe eres</name>
    <name type="common">Phomopsis oblonga</name>
    <dbReference type="NCBI Taxonomy" id="83184"/>
    <lineage>
        <taxon>Eukaryota</taxon>
        <taxon>Fungi</taxon>
        <taxon>Dikarya</taxon>
        <taxon>Ascomycota</taxon>
        <taxon>Pezizomycotina</taxon>
        <taxon>Sordariomycetes</taxon>
        <taxon>Sordariomycetidae</taxon>
        <taxon>Diaporthales</taxon>
        <taxon>Diaporthaceae</taxon>
        <taxon>Diaporthe</taxon>
        <taxon>Diaporthe eres species complex</taxon>
    </lineage>
</organism>
<gene>
    <name evidence="7" type="ORF">SLS63_009165</name>
</gene>
<evidence type="ECO:0000256" key="4">
    <source>
        <dbReference type="ARBA" id="ARBA00023136"/>
    </source>
</evidence>
<feature type="region of interest" description="Disordered" evidence="5">
    <location>
        <begin position="56"/>
        <end position="75"/>
    </location>
</feature>
<evidence type="ECO:0000256" key="2">
    <source>
        <dbReference type="ARBA" id="ARBA00022692"/>
    </source>
</evidence>
<feature type="region of interest" description="Disordered" evidence="5">
    <location>
        <begin position="84"/>
        <end position="113"/>
    </location>
</feature>
<feature type="transmembrane region" description="Helical" evidence="6">
    <location>
        <begin position="1096"/>
        <end position="1116"/>
    </location>
</feature>
<comment type="caution">
    <text evidence="7">The sequence shown here is derived from an EMBL/GenBank/DDBJ whole genome shotgun (WGS) entry which is preliminary data.</text>
</comment>
<reference evidence="7 8" key="1">
    <citation type="submission" date="2024-02" db="EMBL/GenBank/DDBJ databases">
        <title>De novo assembly and annotation of 12 fungi associated with fruit tree decline syndrome in Ontario, Canada.</title>
        <authorList>
            <person name="Sulman M."/>
            <person name="Ellouze W."/>
            <person name="Ilyukhin E."/>
        </authorList>
    </citation>
    <scope>NUCLEOTIDE SEQUENCE [LARGE SCALE GENOMIC DNA]</scope>
    <source>
        <strain evidence="7 8">M169</strain>
    </source>
</reference>
<evidence type="ECO:0000256" key="5">
    <source>
        <dbReference type="SAM" id="MobiDB-lite"/>
    </source>
</evidence>
<feature type="compositionally biased region" description="Polar residues" evidence="5">
    <location>
        <begin position="725"/>
        <end position="736"/>
    </location>
</feature>
<keyword evidence="3 6" id="KW-1133">Transmembrane helix</keyword>
<sequence length="1280" mass="144725">MNVGLTIQYIVRDRTVFQQCILENRGEIDVDLQFAFCKAMRICDLDHVTDHYEFNETTSDDQNAGPGPGGFGWVHVNEFRKESPGARTNFQHSSHTTKSSSSRSSHNEKDQPNHGVALVVSMAVGGEMIRFSPGQSPHIWKQTLKAKSNTSEPTSRKLEIVTAYKLVLLTDPLSDWKTFVVPLKEMNLSRLLGEATEVSSFRISMPRICGNDDLSHSYDRRHSETLADEENKGEAGMVNVSQDEDATVESEPQTEPSPAIHHEPTPERTSPIMEHIEFSTRRNLAHILDVCAIPVAILKAMEFANTFNDGEDDDSSLVGEIISQWGRGWLRWLERSDRRGSLTWYHKEDEGLKVFRLDDHVWIWRALKAMEDKRLGGWAILPDRAQRSDSASSADSEASEADEISRLRRKFASRTVQREVLRKFTTQHETLRKRMVALSRSPRETRFLFHARDTALFYDQDMEFSPEDASFQEAWKNTIDAQRFHEDNQETRWGNALRYALSIMLAIKDHQINSRNPGDMVRNAIEILLRSSSENGTFPGKLDIMTKGPLDDVYHTEEDAESYYNAGFEIPYVFLVHGKAIGAIIDKAAEPELGTASGDVHQLEDEELRRLLEKLSDVLSARPYLPNPTSASDRTKSRELVDARLALKKTIPVSNLVDPHSIAEIEDEWLFNYPNFFGSEKDDSISIDETLDSLQDLNAAWLTRIDVAEMRRKYSSHKTEGGGPDNQTKSSSNDSDSITKKRSASREGTRNSGLMVSDMPSRKHLRGKGAEDPYGEQTGSFEKIWGHISKPRTAAKAKKRFIYWDRQATDLELEAALLCYAASKGDERANMLDFFERHFQHENYMFDHCNLAYNTWETEIHLSFFILGDASGPPSSDTVRKVEGFPGVHGKNISRGSVGFRFHGDAFDRYWTLHTFASLDLESKSFKEDAISRFLPTEISFVFQRKVFELYTFSGTLKKVELSTSQILAEVKSELGIEFGAFSWSIPTMDTYSSWTKLWEGFAPLLQALADDLTSTQDTIGQWEAREGARGQERPRWTQNDERKYRVAITRAQRVLQFREKRIQDLLGDVESLREACAARLANAREELSFRSNQNIASFTYVTIVFLPLGFAASVFSMNGYPAAGWVASMAVIAVITLAITATALANAKLFLAVAEQFSKSTLRLTEAVFEASRSASETSERGTHRCRINPHMLFLYNALDILTFFARLTRNTLYSLAAPSDPDRAATDTKMVKWLIKPPQSLRPVRKYMSRDEKDNKSTSQADTPVAADKSDSGPLEPA</sequence>
<feature type="region of interest" description="Disordered" evidence="5">
    <location>
        <begin position="714"/>
        <end position="776"/>
    </location>
</feature>
<dbReference type="Proteomes" id="UP001430848">
    <property type="component" value="Unassembled WGS sequence"/>
</dbReference>
<feature type="region of interest" description="Disordered" evidence="5">
    <location>
        <begin position="213"/>
        <end position="270"/>
    </location>
</feature>
<feature type="region of interest" description="Disordered" evidence="5">
    <location>
        <begin position="1244"/>
        <end position="1280"/>
    </location>
</feature>
<name>A0ABR1P0K1_DIAER</name>